<dbReference type="EMBL" id="LK021343">
    <property type="protein sequence ID" value="CDQ47147.1"/>
    <property type="molecule type" value="Genomic_DNA"/>
</dbReference>
<dbReference type="InterPro" id="IPR003593">
    <property type="entry name" value="AAA+_ATPase"/>
</dbReference>
<dbReference type="Gene3D" id="3.40.50.300">
    <property type="entry name" value="P-loop containing nucleotide triphosphate hydrolases"/>
    <property type="match status" value="1"/>
</dbReference>
<accession>A0AAV2WU51</accession>
<dbReference type="SMART" id="SM00382">
    <property type="entry name" value="AAA"/>
    <property type="match status" value="1"/>
</dbReference>
<feature type="domain" description="ABC transporter" evidence="5">
    <location>
        <begin position="15"/>
        <end position="219"/>
    </location>
</feature>
<dbReference type="InterPro" id="IPR047748">
    <property type="entry name" value="AztA-like"/>
</dbReference>
<evidence type="ECO:0000256" key="3">
    <source>
        <dbReference type="ARBA" id="ARBA00022741"/>
    </source>
</evidence>
<dbReference type="InterPro" id="IPR017871">
    <property type="entry name" value="ABC_transporter-like_CS"/>
</dbReference>
<evidence type="ECO:0000256" key="1">
    <source>
        <dbReference type="ARBA" id="ARBA00005417"/>
    </source>
</evidence>
<dbReference type="InterPro" id="IPR050153">
    <property type="entry name" value="Metal_Ion_Import_ABC"/>
</dbReference>
<dbReference type="InterPro" id="IPR027417">
    <property type="entry name" value="P-loop_NTPase"/>
</dbReference>
<evidence type="ECO:0000259" key="5">
    <source>
        <dbReference type="PROSITE" id="PS50893"/>
    </source>
</evidence>
<dbReference type="GO" id="GO:0005524">
    <property type="term" value="F:ATP binding"/>
    <property type="evidence" value="ECO:0007669"/>
    <property type="project" value="UniProtKB-KW"/>
</dbReference>
<dbReference type="NCBIfam" id="NF040873">
    <property type="entry name" value="AztA"/>
    <property type="match status" value="1"/>
</dbReference>
<evidence type="ECO:0000313" key="6">
    <source>
        <dbReference type="EMBL" id="CDQ47147.1"/>
    </source>
</evidence>
<reference evidence="6" key="1">
    <citation type="submission" date="2014-05" db="EMBL/GenBank/DDBJ databases">
        <authorList>
            <person name="Urmite Genomes"/>
        </authorList>
    </citation>
    <scope>NUCLEOTIDE SEQUENCE</scope>
    <source>
        <strain evidence="6">DSM 44074</strain>
    </source>
</reference>
<dbReference type="Pfam" id="PF00005">
    <property type="entry name" value="ABC_tran"/>
    <property type="match status" value="1"/>
</dbReference>
<keyword evidence="3" id="KW-0547">Nucleotide-binding</keyword>
<keyword evidence="2" id="KW-0813">Transport</keyword>
<reference evidence="6" key="2">
    <citation type="submission" date="2015-09" db="EMBL/GenBank/DDBJ databases">
        <title>Draft genome sequence of Mycobacterium neoaurum DSM 44074.</title>
        <authorList>
            <person name="Croce O."/>
            <person name="Robert C."/>
            <person name="Raoult D."/>
            <person name="Drancourt M."/>
        </authorList>
    </citation>
    <scope>NUCLEOTIDE SEQUENCE</scope>
    <source>
        <strain evidence="6">DSM 44074</strain>
    </source>
</reference>
<dbReference type="RefSeq" id="WP_030137076.1">
    <property type="nucleotide sequence ID" value="NZ_JAKNRE010000001.1"/>
</dbReference>
<dbReference type="PANTHER" id="PTHR42734:SF5">
    <property type="entry name" value="IRON TRANSPORT SYSTEM ATP-BINDING PROTEIN HI_0361-RELATED"/>
    <property type="match status" value="1"/>
</dbReference>
<dbReference type="PROSITE" id="PS00211">
    <property type="entry name" value="ABC_TRANSPORTER_1"/>
    <property type="match status" value="1"/>
</dbReference>
<organism evidence="6 7">
    <name type="scientific">Mycolicibacterium neoaurum</name>
    <name type="common">Mycobacterium neoaurum</name>
    <dbReference type="NCBI Taxonomy" id="1795"/>
    <lineage>
        <taxon>Bacteria</taxon>
        <taxon>Bacillati</taxon>
        <taxon>Actinomycetota</taxon>
        <taxon>Actinomycetes</taxon>
        <taxon>Mycobacteriales</taxon>
        <taxon>Mycobacteriaceae</taxon>
        <taxon>Mycolicibacterium</taxon>
    </lineage>
</organism>
<dbReference type="SUPFAM" id="SSF52540">
    <property type="entry name" value="P-loop containing nucleoside triphosphate hydrolases"/>
    <property type="match status" value="1"/>
</dbReference>
<dbReference type="PROSITE" id="PS50893">
    <property type="entry name" value="ABC_TRANSPORTER_2"/>
    <property type="match status" value="1"/>
</dbReference>
<proteinExistence type="inferred from homology"/>
<keyword evidence="4" id="KW-0067">ATP-binding</keyword>
<dbReference type="PANTHER" id="PTHR42734">
    <property type="entry name" value="METAL TRANSPORT SYSTEM ATP-BINDING PROTEIN TM_0124-RELATED"/>
    <property type="match status" value="1"/>
</dbReference>
<gene>
    <name evidence="6" type="ORF">BN1047_05065</name>
</gene>
<dbReference type="InterPro" id="IPR003439">
    <property type="entry name" value="ABC_transporter-like_ATP-bd"/>
</dbReference>
<dbReference type="AlphaFoldDB" id="A0AAV2WU51"/>
<evidence type="ECO:0000313" key="7">
    <source>
        <dbReference type="Proteomes" id="UP000028864"/>
    </source>
</evidence>
<dbReference type="GO" id="GO:0016887">
    <property type="term" value="F:ATP hydrolysis activity"/>
    <property type="evidence" value="ECO:0007669"/>
    <property type="project" value="InterPro"/>
</dbReference>
<evidence type="ECO:0000256" key="4">
    <source>
        <dbReference type="ARBA" id="ARBA00022840"/>
    </source>
</evidence>
<sequence length="220" mass="22843">MSIIFNKAAPVASPITVSAVGFSYSGTTVFRDLTLSITPATVTAVIGSNGSGKSTLLALLAGIHLPDTGKVDVAATDIAFAVQRSAVTDSFPLTAAEAVMMGRWRRLGLLGRPRAADRAIVEHCLTELGLADQRSRTLGELSGGQRQRVLLAQAFAQQAPLVLLDEPTTGLDEESAAAVVGHLAQLAAAGSTIIAATHDPVVIAAAHHRIDLDEHRRALG</sequence>
<dbReference type="Proteomes" id="UP000028864">
    <property type="component" value="Unassembled WGS sequence"/>
</dbReference>
<comment type="similarity">
    <text evidence="1">Belongs to the ABC transporter superfamily.</text>
</comment>
<protein>
    <submittedName>
        <fullName evidence="6">ABC transporter--like protein</fullName>
    </submittedName>
</protein>
<evidence type="ECO:0000256" key="2">
    <source>
        <dbReference type="ARBA" id="ARBA00022448"/>
    </source>
</evidence>
<name>A0AAV2WU51_MYCNE</name>